<evidence type="ECO:0000256" key="3">
    <source>
        <dbReference type="ARBA" id="ARBA00022692"/>
    </source>
</evidence>
<comment type="subcellular location">
    <subcellularLocation>
        <location evidence="1">Membrane</location>
        <topology evidence="1">Multi-pass membrane protein</topology>
    </subcellularLocation>
</comment>
<evidence type="ECO:0000313" key="8">
    <source>
        <dbReference type="Proteomes" id="UP000694941"/>
    </source>
</evidence>
<dbReference type="PANTHER" id="PTHR43385:SF1">
    <property type="entry name" value="RIBOFLAVIN TRANSPORTER RIBJ"/>
    <property type="match status" value="1"/>
</dbReference>
<protein>
    <submittedName>
        <fullName evidence="9 10">Monocarboxylate transporter 9-like</fullName>
    </submittedName>
</protein>
<evidence type="ECO:0000256" key="1">
    <source>
        <dbReference type="ARBA" id="ARBA00004141"/>
    </source>
</evidence>
<feature type="transmembrane region" description="Helical" evidence="7">
    <location>
        <begin position="384"/>
        <end position="402"/>
    </location>
</feature>
<dbReference type="InterPro" id="IPR011701">
    <property type="entry name" value="MFS"/>
</dbReference>
<keyword evidence="5 7" id="KW-0472">Membrane</keyword>
<keyword evidence="3 7" id="KW-0812">Transmembrane</keyword>
<dbReference type="GeneID" id="106471832"/>
<evidence type="ECO:0000256" key="4">
    <source>
        <dbReference type="ARBA" id="ARBA00022989"/>
    </source>
</evidence>
<evidence type="ECO:0000256" key="6">
    <source>
        <dbReference type="SAM" id="MobiDB-lite"/>
    </source>
</evidence>
<dbReference type="InterPro" id="IPR052983">
    <property type="entry name" value="MFS_Riboflavin_Transporter"/>
</dbReference>
<accession>A0ABM1TJU1</accession>
<dbReference type="InterPro" id="IPR036259">
    <property type="entry name" value="MFS_trans_sf"/>
</dbReference>
<name>A0ABM1TJU1_LIMPO</name>
<feature type="transmembrane region" description="Helical" evidence="7">
    <location>
        <begin position="315"/>
        <end position="336"/>
    </location>
</feature>
<evidence type="ECO:0000256" key="7">
    <source>
        <dbReference type="SAM" id="Phobius"/>
    </source>
</evidence>
<sequence length="475" mass="53327">MNIQGILVSFCGFLIQFTTGHLLTFINMNTYITSYLRERIDKSVHYSTSTWINAATILGRGLFMPVGGRLGDRLGPRWACLIGSVLFSGSTILTMFAIKRGFVATVITYGLVPGIGMGLAFAPSLMTGMKWFTKKKGLVVGISSAGFGLAPLILNPIQTEFINPLNLPPDEYGYFTDPDLLDQVILTFPLLGGIYLALQLIGCIFLVNPPIKKNSDINIEKGGEKLKDDVKEEDRSEKLKDDVKEEDRSEKLKDDVKEEDRSEKLKDDVKEEDRSEKLKDDVNEEDARDELENKETKVIEEDNFTVMSMLKTKEFYILTFTMALSYQTILFMIAMTKAYGQTYIKDDFFLSVVTALTGVTNSVSQPLWGFLLDKTTYKDCMATVNALLTAFMLTFYATPYGYKTMFTVWVLAIEFVMSSVFVLIPAACAQVYGAKHSGTSVGFVFIFPVSTQKSIVYGYIVFFLNIRMLLRKILL</sequence>
<feature type="region of interest" description="Disordered" evidence="6">
    <location>
        <begin position="230"/>
        <end position="292"/>
    </location>
</feature>
<feature type="transmembrane region" description="Helical" evidence="7">
    <location>
        <begin position="138"/>
        <end position="157"/>
    </location>
</feature>
<dbReference type="Proteomes" id="UP000694941">
    <property type="component" value="Unplaced"/>
</dbReference>
<dbReference type="RefSeq" id="XP_022256147.1">
    <property type="nucleotide sequence ID" value="XM_022400439.1"/>
</dbReference>
<evidence type="ECO:0000256" key="2">
    <source>
        <dbReference type="ARBA" id="ARBA00022448"/>
    </source>
</evidence>
<proteinExistence type="predicted"/>
<feature type="transmembrane region" description="Helical" evidence="7">
    <location>
        <begin position="78"/>
        <end position="98"/>
    </location>
</feature>
<feature type="transmembrane region" description="Helical" evidence="7">
    <location>
        <begin position="408"/>
        <end position="429"/>
    </location>
</feature>
<gene>
    <name evidence="9 10" type="primary">LOC106471832</name>
</gene>
<dbReference type="Gene3D" id="1.20.1250.20">
    <property type="entry name" value="MFS general substrate transporter like domains"/>
    <property type="match status" value="1"/>
</dbReference>
<dbReference type="RefSeq" id="XP_013787906.2">
    <property type="nucleotide sequence ID" value="XM_013932452.2"/>
</dbReference>
<keyword evidence="4 7" id="KW-1133">Transmembrane helix</keyword>
<evidence type="ECO:0000313" key="9">
    <source>
        <dbReference type="RefSeq" id="XP_013787906.2"/>
    </source>
</evidence>
<keyword evidence="8" id="KW-1185">Reference proteome</keyword>
<feature type="transmembrane region" description="Helical" evidence="7">
    <location>
        <begin position="184"/>
        <end position="207"/>
    </location>
</feature>
<feature type="transmembrane region" description="Helical" evidence="7">
    <location>
        <begin position="104"/>
        <end position="126"/>
    </location>
</feature>
<evidence type="ECO:0000313" key="10">
    <source>
        <dbReference type="RefSeq" id="XP_022256147.1"/>
    </source>
</evidence>
<dbReference type="PANTHER" id="PTHR43385">
    <property type="entry name" value="RIBOFLAVIN TRANSPORTER RIBJ"/>
    <property type="match status" value="1"/>
</dbReference>
<evidence type="ECO:0000256" key="5">
    <source>
        <dbReference type="ARBA" id="ARBA00023136"/>
    </source>
</evidence>
<feature type="compositionally biased region" description="Basic and acidic residues" evidence="6">
    <location>
        <begin position="230"/>
        <end position="281"/>
    </location>
</feature>
<dbReference type="Pfam" id="PF07690">
    <property type="entry name" value="MFS_1"/>
    <property type="match status" value="1"/>
</dbReference>
<organism evidence="8 10">
    <name type="scientific">Limulus polyphemus</name>
    <name type="common">Atlantic horseshoe crab</name>
    <dbReference type="NCBI Taxonomy" id="6850"/>
    <lineage>
        <taxon>Eukaryota</taxon>
        <taxon>Metazoa</taxon>
        <taxon>Ecdysozoa</taxon>
        <taxon>Arthropoda</taxon>
        <taxon>Chelicerata</taxon>
        <taxon>Merostomata</taxon>
        <taxon>Xiphosura</taxon>
        <taxon>Limulidae</taxon>
        <taxon>Limulus</taxon>
    </lineage>
</organism>
<dbReference type="SUPFAM" id="SSF103473">
    <property type="entry name" value="MFS general substrate transporter"/>
    <property type="match status" value="1"/>
</dbReference>
<feature type="transmembrane region" description="Helical" evidence="7">
    <location>
        <begin position="348"/>
        <end position="372"/>
    </location>
</feature>
<keyword evidence="2" id="KW-0813">Transport</keyword>
<feature type="transmembrane region" description="Helical" evidence="7">
    <location>
        <begin position="7"/>
        <end position="26"/>
    </location>
</feature>
<feature type="transmembrane region" description="Helical" evidence="7">
    <location>
        <begin position="441"/>
        <end position="466"/>
    </location>
</feature>
<reference evidence="9 10" key="1">
    <citation type="submission" date="2025-05" db="UniProtKB">
        <authorList>
            <consortium name="RefSeq"/>
        </authorList>
    </citation>
    <scope>IDENTIFICATION</scope>
    <source>
        <tissue evidence="9 10">Muscle</tissue>
    </source>
</reference>